<dbReference type="Pfam" id="PF01958">
    <property type="entry name" value="Asp_DH_C"/>
    <property type="match status" value="1"/>
</dbReference>
<evidence type="ECO:0000256" key="6">
    <source>
        <dbReference type="HAMAP-Rule" id="MF_01265"/>
    </source>
</evidence>
<dbReference type="Gene3D" id="3.30.360.10">
    <property type="entry name" value="Dihydrodipicolinate Reductase, domain 2"/>
    <property type="match status" value="1"/>
</dbReference>
<evidence type="ECO:0000256" key="4">
    <source>
        <dbReference type="ARBA" id="ARBA00023002"/>
    </source>
</evidence>
<proteinExistence type="inferred from homology"/>
<accession>A0A238IXD6</accession>
<comment type="pathway">
    <text evidence="6">Cofactor biosynthesis; NAD(+) biosynthesis; iminoaspartate from L-aspartate (dehydrogenase route): step 1/1.</text>
</comment>
<evidence type="ECO:0000256" key="5">
    <source>
        <dbReference type="ARBA" id="ARBA00023027"/>
    </source>
</evidence>
<dbReference type="Pfam" id="PF03447">
    <property type="entry name" value="NAD_binding_3"/>
    <property type="match status" value="1"/>
</dbReference>
<dbReference type="GO" id="GO:0033735">
    <property type="term" value="F:aspartate dehydrogenase [NAD(P)+] activity"/>
    <property type="evidence" value="ECO:0007669"/>
    <property type="project" value="UniProtKB-EC"/>
</dbReference>
<dbReference type="InterPro" id="IPR036291">
    <property type="entry name" value="NAD(P)-bd_dom_sf"/>
</dbReference>
<keyword evidence="3 6" id="KW-0521">NADP</keyword>
<reference evidence="9 10" key="1">
    <citation type="submission" date="2017-05" db="EMBL/GenBank/DDBJ databases">
        <authorList>
            <person name="Song R."/>
            <person name="Chenine A.L."/>
            <person name="Ruprecht R.M."/>
        </authorList>
    </citation>
    <scope>NUCLEOTIDE SEQUENCE [LARGE SCALE GENOMIC DNA]</scope>
    <source>
        <strain evidence="9 10">CECT 8489</strain>
    </source>
</reference>
<feature type="binding site" evidence="6">
    <location>
        <position position="180"/>
    </location>
    <ligand>
        <name>NAD(+)</name>
        <dbReference type="ChEBI" id="CHEBI:57540"/>
    </ligand>
</feature>
<dbReference type="GO" id="GO:0009435">
    <property type="term" value="P:NAD+ biosynthetic process"/>
    <property type="evidence" value="ECO:0007669"/>
    <property type="project" value="UniProtKB-UniRule"/>
</dbReference>
<dbReference type="GO" id="GO:0051287">
    <property type="term" value="F:NAD binding"/>
    <property type="evidence" value="ECO:0007669"/>
    <property type="project" value="UniProtKB-UniRule"/>
</dbReference>
<name>A0A238IXD6_9RHOB</name>
<dbReference type="SUPFAM" id="SSF55347">
    <property type="entry name" value="Glyceraldehyde-3-phosphate dehydrogenase-like, C-terminal domain"/>
    <property type="match status" value="1"/>
</dbReference>
<dbReference type="InterPro" id="IPR005106">
    <property type="entry name" value="Asp/hSer_DH_NAD-bd"/>
</dbReference>
<dbReference type="GO" id="GO:0016639">
    <property type="term" value="F:oxidoreductase activity, acting on the CH-NH2 group of donors, NAD or NADP as acceptor"/>
    <property type="evidence" value="ECO:0007669"/>
    <property type="project" value="UniProtKB-UniRule"/>
</dbReference>
<dbReference type="Gene3D" id="3.40.50.720">
    <property type="entry name" value="NAD(P)-binding Rossmann-like Domain"/>
    <property type="match status" value="1"/>
</dbReference>
<evidence type="ECO:0000313" key="9">
    <source>
        <dbReference type="EMBL" id="SMX23077.1"/>
    </source>
</evidence>
<dbReference type="PANTHER" id="PTHR31873">
    <property type="entry name" value="L-ASPARTATE DEHYDROGENASE-RELATED"/>
    <property type="match status" value="1"/>
</dbReference>
<dbReference type="PANTHER" id="PTHR31873:SF6">
    <property type="entry name" value="ASPARTATE DEHYDROGENASE DOMAIN-CONTAINING PROTEIN"/>
    <property type="match status" value="1"/>
</dbReference>
<dbReference type="EC" id="1.4.1.21" evidence="6"/>
<evidence type="ECO:0000259" key="8">
    <source>
        <dbReference type="Pfam" id="PF03447"/>
    </source>
</evidence>
<dbReference type="RefSeq" id="WP_093973081.1">
    <property type="nucleotide sequence ID" value="NZ_FXXQ01000003.1"/>
</dbReference>
<keyword evidence="5 6" id="KW-0520">NAD</keyword>
<comment type="catalytic activity">
    <reaction evidence="6">
        <text>L-aspartate + NADP(+) + H2O = oxaloacetate + NH4(+) + NADPH + H(+)</text>
        <dbReference type="Rhea" id="RHEA:11784"/>
        <dbReference type="ChEBI" id="CHEBI:15377"/>
        <dbReference type="ChEBI" id="CHEBI:15378"/>
        <dbReference type="ChEBI" id="CHEBI:16452"/>
        <dbReference type="ChEBI" id="CHEBI:28938"/>
        <dbReference type="ChEBI" id="CHEBI:29991"/>
        <dbReference type="ChEBI" id="CHEBI:57783"/>
        <dbReference type="ChEBI" id="CHEBI:58349"/>
        <dbReference type="EC" id="1.4.1.21"/>
    </reaction>
</comment>
<keyword evidence="2 6" id="KW-0662">Pyridine nucleotide biosynthesis</keyword>
<keyword evidence="10" id="KW-1185">Reference proteome</keyword>
<dbReference type="InterPro" id="IPR020626">
    <property type="entry name" value="Asp_DH_prok"/>
</dbReference>
<dbReference type="SUPFAM" id="SSF51735">
    <property type="entry name" value="NAD(P)-binding Rossmann-fold domains"/>
    <property type="match status" value="1"/>
</dbReference>
<evidence type="ECO:0000256" key="1">
    <source>
        <dbReference type="ARBA" id="ARBA00008331"/>
    </source>
</evidence>
<sequence length="257" mass="26251">MSIALIGSGAIASYVRAHLASAGLPVAAIIVRPGKESNDETPAVSSVADLPKGIDMLIDCAGHEALRTHGIEALRTGIDVVTVSIGALADAALETEVVNAAQYGGAVLHLASGAIGALDALRAARIGELHEVTYVGRKPPMGWVGSPAEDKVDLASLQKATIHFSGSARKASLAYPKNANVAAAVALSSLGFDNTTVELIADPDASANIHEVRAAGSFGSLTFTISGKSLPDNPKSSALAAMSVVAKILEDRKPIRF</sequence>
<dbReference type="InterPro" id="IPR011182">
    <property type="entry name" value="L-Asp_DH"/>
</dbReference>
<gene>
    <name evidence="6 9" type="primary">nadX</name>
    <name evidence="9" type="ORF">BOA8489_01179</name>
</gene>
<comment type="function">
    <text evidence="6">Specifically catalyzes the NAD or NADP-dependent dehydrogenation of L-aspartate to iminoaspartate.</text>
</comment>
<dbReference type="NCBIfam" id="NF009828">
    <property type="entry name" value="PRK13303.1-3"/>
    <property type="match status" value="1"/>
</dbReference>
<feature type="domain" description="Aspartate dehydrogenase" evidence="7">
    <location>
        <begin position="158"/>
        <end position="245"/>
    </location>
</feature>
<dbReference type="PIRSF" id="PIRSF005227">
    <property type="entry name" value="Asp_dh_NAD_syn"/>
    <property type="match status" value="1"/>
</dbReference>
<dbReference type="GO" id="GO:0050661">
    <property type="term" value="F:NADP binding"/>
    <property type="evidence" value="ECO:0007669"/>
    <property type="project" value="UniProtKB-UniRule"/>
</dbReference>
<dbReference type="OrthoDB" id="8456681at2"/>
<feature type="active site" evidence="6">
    <location>
        <position position="210"/>
    </location>
</feature>
<feature type="binding site" evidence="6">
    <location>
        <position position="114"/>
    </location>
    <ligand>
        <name>NAD(+)</name>
        <dbReference type="ChEBI" id="CHEBI:57540"/>
    </ligand>
</feature>
<organism evidence="9 10">
    <name type="scientific">Boseongicola aestuarii</name>
    <dbReference type="NCBI Taxonomy" id="1470561"/>
    <lineage>
        <taxon>Bacteria</taxon>
        <taxon>Pseudomonadati</taxon>
        <taxon>Pseudomonadota</taxon>
        <taxon>Alphaproteobacteria</taxon>
        <taxon>Rhodobacterales</taxon>
        <taxon>Paracoccaceae</taxon>
        <taxon>Boseongicola</taxon>
    </lineage>
</organism>
<dbReference type="InterPro" id="IPR002811">
    <property type="entry name" value="Asp_DH"/>
</dbReference>
<dbReference type="UniPathway" id="UPA00253">
    <property type="reaction ID" value="UER00456"/>
</dbReference>
<evidence type="ECO:0000256" key="2">
    <source>
        <dbReference type="ARBA" id="ARBA00022642"/>
    </source>
</evidence>
<dbReference type="NCBIfam" id="NF009827">
    <property type="entry name" value="PRK13303.1-2"/>
    <property type="match status" value="1"/>
</dbReference>
<comment type="catalytic activity">
    <reaction evidence="6">
        <text>L-aspartate + NAD(+) + H2O = oxaloacetate + NH4(+) + NADH + H(+)</text>
        <dbReference type="Rhea" id="RHEA:11788"/>
        <dbReference type="ChEBI" id="CHEBI:15377"/>
        <dbReference type="ChEBI" id="CHEBI:15378"/>
        <dbReference type="ChEBI" id="CHEBI:16452"/>
        <dbReference type="ChEBI" id="CHEBI:28938"/>
        <dbReference type="ChEBI" id="CHEBI:29991"/>
        <dbReference type="ChEBI" id="CHEBI:57540"/>
        <dbReference type="ChEBI" id="CHEBI:57945"/>
        <dbReference type="EC" id="1.4.1.21"/>
    </reaction>
</comment>
<dbReference type="Proteomes" id="UP000201838">
    <property type="component" value="Unassembled WGS sequence"/>
</dbReference>
<evidence type="ECO:0000313" key="10">
    <source>
        <dbReference type="Proteomes" id="UP000201838"/>
    </source>
</evidence>
<evidence type="ECO:0000256" key="3">
    <source>
        <dbReference type="ARBA" id="ARBA00022857"/>
    </source>
</evidence>
<protein>
    <recommendedName>
        <fullName evidence="6">L-aspartate dehydrogenase</fullName>
        <ecNumber evidence="6">1.4.1.21</ecNumber>
    </recommendedName>
</protein>
<dbReference type="HAMAP" id="MF_01265">
    <property type="entry name" value="NadX"/>
    <property type="match status" value="1"/>
</dbReference>
<feature type="domain" description="Aspartate/homoserine dehydrogenase NAD-binding" evidence="8">
    <location>
        <begin position="7"/>
        <end position="109"/>
    </location>
</feature>
<keyword evidence="4 6" id="KW-0560">Oxidoreductase</keyword>
<evidence type="ECO:0000259" key="7">
    <source>
        <dbReference type="Pfam" id="PF01958"/>
    </source>
</evidence>
<comment type="miscellaneous">
    <text evidence="6">The iminoaspartate product is unstable in aqueous solution and can decompose to oxaloacetate and ammonia.</text>
</comment>
<dbReference type="EMBL" id="FXXQ01000003">
    <property type="protein sequence ID" value="SMX23077.1"/>
    <property type="molecule type" value="Genomic_DNA"/>
</dbReference>
<comment type="similarity">
    <text evidence="1 6">Belongs to the L-aspartate dehydrogenase family.</text>
</comment>
<dbReference type="AlphaFoldDB" id="A0A238IXD6"/>